<evidence type="ECO:0000256" key="1">
    <source>
        <dbReference type="ARBA" id="ARBA00004300"/>
    </source>
</evidence>
<evidence type="ECO:0000256" key="3">
    <source>
        <dbReference type="ARBA" id="ARBA00017328"/>
    </source>
</evidence>
<gene>
    <name evidence="10" type="primary">Tchp</name>
</gene>
<organism evidence="10">
    <name type="scientific">Phallusia mammillata</name>
    <dbReference type="NCBI Taxonomy" id="59560"/>
    <lineage>
        <taxon>Eukaryota</taxon>
        <taxon>Metazoa</taxon>
        <taxon>Chordata</taxon>
        <taxon>Tunicata</taxon>
        <taxon>Ascidiacea</taxon>
        <taxon>Phlebobranchia</taxon>
        <taxon>Ascidiidae</taxon>
        <taxon>Phallusia</taxon>
    </lineage>
</organism>
<dbReference type="GO" id="GO:0005813">
    <property type="term" value="C:centrosome"/>
    <property type="evidence" value="ECO:0007669"/>
    <property type="project" value="UniProtKB-SubCell"/>
</dbReference>
<keyword evidence="10" id="KW-0416">Keratin</keyword>
<evidence type="ECO:0000256" key="8">
    <source>
        <dbReference type="SAM" id="MobiDB-lite"/>
    </source>
</evidence>
<feature type="coiled-coil region" evidence="7">
    <location>
        <begin position="174"/>
        <end position="307"/>
    </location>
</feature>
<feature type="domain" description="Trichohyalin-plectin-homology" evidence="9">
    <location>
        <begin position="145"/>
        <end position="481"/>
    </location>
</feature>
<feature type="compositionally biased region" description="Basic and acidic residues" evidence="8">
    <location>
        <begin position="413"/>
        <end position="487"/>
    </location>
</feature>
<evidence type="ECO:0000256" key="6">
    <source>
        <dbReference type="ARBA" id="ARBA00023212"/>
    </source>
</evidence>
<dbReference type="InterPro" id="IPR043596">
    <property type="entry name" value="CFAP53/TCHP"/>
</dbReference>
<evidence type="ECO:0000256" key="4">
    <source>
        <dbReference type="ARBA" id="ARBA00022490"/>
    </source>
</evidence>
<keyword evidence="6" id="KW-0206">Cytoskeleton</keyword>
<keyword evidence="4" id="KW-0963">Cytoplasm</keyword>
<comment type="subcellular location">
    <subcellularLocation>
        <location evidence="1">Cytoplasm</location>
        <location evidence="1">Cytoskeleton</location>
        <location evidence="1">Microtubule organizing center</location>
        <location evidence="1">Centrosome</location>
    </subcellularLocation>
</comment>
<dbReference type="PANTHER" id="PTHR31183:SF2">
    <property type="entry name" value="TRICHOPLEIN KERATIN FILAMENT-BINDING PROTEIN"/>
    <property type="match status" value="1"/>
</dbReference>
<evidence type="ECO:0000259" key="9">
    <source>
        <dbReference type="Pfam" id="PF13868"/>
    </source>
</evidence>
<dbReference type="InterPro" id="IPR043597">
    <property type="entry name" value="TPH_dom"/>
</dbReference>
<keyword evidence="5 7" id="KW-0175">Coiled coil</keyword>
<name>A0A6F9DUL6_9ASCI</name>
<evidence type="ECO:0000256" key="7">
    <source>
        <dbReference type="SAM" id="Coils"/>
    </source>
</evidence>
<evidence type="ECO:0000256" key="5">
    <source>
        <dbReference type="ARBA" id="ARBA00023054"/>
    </source>
</evidence>
<dbReference type="GO" id="GO:0006915">
    <property type="term" value="P:apoptotic process"/>
    <property type="evidence" value="ECO:0007669"/>
    <property type="project" value="TreeGrafter"/>
</dbReference>
<sequence length="500" mass="61734">MALPTLPSCWTHKHQHIEQQMSRMHQQHQIFRDQWNSAANYYKGQSVDTKIRNKLVSENALRKSMDAYASRDEKAKKAASLHRRREKLQKLLQDEADVFEAELRKLSLGNYSRIKEMKQKTEALKSAREEKRKQIAEEKMYEHWKENNPELRALESDLHREHVIEAWGDQTERKQEVKKEEKKVEQKFANEYEEARLKAIENIRRKEEQKVKEEIERAEILKKQMQELKAREEAAAALKREEEEIEREEWKLEQLKEERKKIEEQRKKGELHRFLHHQYKAQMRRRAQQIQEELENDHRILKMLEVEEQRRQEVETERQKRARDDVRWMKEVLEEQLKLEKQREAELDLVYREEARRVWEQREEEWRKERVAREKLMMEVLGERADQIRDRAEENRIQQQALLQEREELLEQMEDVQKTARRDKEEEERRKQQRQEELHGQITERDRQAQSRREQEQEIKEQEKREEEEYRMLMQEEARRMRRDGFIQKRRPRSSRAAWD</sequence>
<dbReference type="GO" id="GO:0045095">
    <property type="term" value="C:keratin filament"/>
    <property type="evidence" value="ECO:0007669"/>
    <property type="project" value="TreeGrafter"/>
</dbReference>
<dbReference type="Pfam" id="PF13868">
    <property type="entry name" value="TPH"/>
    <property type="match status" value="1"/>
</dbReference>
<dbReference type="AlphaFoldDB" id="A0A6F9DUL6"/>
<accession>A0A6F9DUL6</accession>
<dbReference type="PANTHER" id="PTHR31183">
    <property type="entry name" value="TRICHOPLEIN KERATIN FILAMENT-BINDING PROTEIN FAMILY MEMBER"/>
    <property type="match status" value="1"/>
</dbReference>
<comment type="similarity">
    <text evidence="2">Belongs to the TCHP family.</text>
</comment>
<reference evidence="10" key="1">
    <citation type="submission" date="2020-04" db="EMBL/GenBank/DDBJ databases">
        <authorList>
            <person name="Neveu A P."/>
        </authorList>
    </citation>
    <scope>NUCLEOTIDE SEQUENCE</scope>
    <source>
        <tissue evidence="10">Whole embryo</tissue>
    </source>
</reference>
<evidence type="ECO:0000313" key="10">
    <source>
        <dbReference type="EMBL" id="CAB3266871.1"/>
    </source>
</evidence>
<proteinExistence type="evidence at transcript level"/>
<feature type="region of interest" description="Disordered" evidence="8">
    <location>
        <begin position="413"/>
        <end position="500"/>
    </location>
</feature>
<protein>
    <recommendedName>
        <fullName evidence="3">Trichoplein keratin filament-binding protein</fullName>
    </recommendedName>
</protein>
<evidence type="ECO:0000256" key="2">
    <source>
        <dbReference type="ARBA" id="ARBA00010777"/>
    </source>
</evidence>
<dbReference type="EMBL" id="LR791009">
    <property type="protein sequence ID" value="CAB3266871.1"/>
    <property type="molecule type" value="mRNA"/>
</dbReference>